<organism evidence="1 2">
    <name type="scientific">Candidatus Enterovibrio altilux</name>
    <dbReference type="NCBI Taxonomy" id="1927128"/>
    <lineage>
        <taxon>Bacteria</taxon>
        <taxon>Pseudomonadati</taxon>
        <taxon>Pseudomonadota</taxon>
        <taxon>Gammaproteobacteria</taxon>
        <taxon>Vibrionales</taxon>
        <taxon>Vibrionaceae</taxon>
        <taxon>Enterovibrio</taxon>
    </lineage>
</organism>
<reference evidence="2" key="1">
    <citation type="submission" date="2017-04" db="EMBL/GenBank/DDBJ databases">
        <title>Genome evolution of the luminous symbionts of deep sea anglerfish.</title>
        <authorList>
            <person name="Hendry T.A."/>
        </authorList>
    </citation>
    <scope>NUCLEOTIDE SEQUENCE [LARGE SCALE GENOMIC DNA]</scope>
</reference>
<evidence type="ECO:0000313" key="1">
    <source>
        <dbReference type="EMBL" id="ATF08922.1"/>
    </source>
</evidence>
<name>A0A291B7E3_9GAMM</name>
<proteinExistence type="predicted"/>
<dbReference type="Proteomes" id="UP000218160">
    <property type="component" value="Chromosome 1"/>
</dbReference>
<evidence type="ECO:0000313" key="2">
    <source>
        <dbReference type="Proteomes" id="UP000218160"/>
    </source>
</evidence>
<dbReference type="AlphaFoldDB" id="A0A291B7E3"/>
<dbReference type="EMBL" id="CP020660">
    <property type="protein sequence ID" value="ATF08922.1"/>
    <property type="molecule type" value="Genomic_DNA"/>
</dbReference>
<dbReference type="KEGG" id="elux:BTN50_0390"/>
<keyword evidence="2" id="KW-1185">Reference proteome</keyword>
<sequence length="39" mass="4662">MLCSESEVPNNFIDYYEANYVKGGEEFKRGQYVSFYKKQ</sequence>
<accession>A0A291B7E3</accession>
<protein>
    <submittedName>
        <fullName evidence="1">Uncharacterized protein</fullName>
    </submittedName>
</protein>
<gene>
    <name evidence="1" type="ORF">BTN50_0390</name>
</gene>